<gene>
    <name evidence="3" type="ORF">METZ01_LOCUS414790</name>
</gene>
<organism evidence="3">
    <name type="scientific">marine metagenome</name>
    <dbReference type="NCBI Taxonomy" id="408172"/>
    <lineage>
        <taxon>unclassified sequences</taxon>
        <taxon>metagenomes</taxon>
        <taxon>ecological metagenomes</taxon>
    </lineage>
</organism>
<evidence type="ECO:0000313" key="3">
    <source>
        <dbReference type="EMBL" id="SVD61936.1"/>
    </source>
</evidence>
<keyword evidence="2" id="KW-0472">Membrane</keyword>
<protein>
    <submittedName>
        <fullName evidence="3">Uncharacterized protein</fullName>
    </submittedName>
</protein>
<feature type="transmembrane region" description="Helical" evidence="2">
    <location>
        <begin position="53"/>
        <end position="73"/>
    </location>
</feature>
<feature type="non-terminal residue" evidence="3">
    <location>
        <position position="83"/>
    </location>
</feature>
<proteinExistence type="predicted"/>
<keyword evidence="2" id="KW-0812">Transmembrane</keyword>
<name>A0A382WSV7_9ZZZZ</name>
<reference evidence="3" key="1">
    <citation type="submission" date="2018-05" db="EMBL/GenBank/DDBJ databases">
        <authorList>
            <person name="Lanie J.A."/>
            <person name="Ng W.-L."/>
            <person name="Kazmierczak K.M."/>
            <person name="Andrzejewski T.M."/>
            <person name="Davidsen T.M."/>
            <person name="Wayne K.J."/>
            <person name="Tettelin H."/>
            <person name="Glass J.I."/>
            <person name="Rusch D."/>
            <person name="Podicherti R."/>
            <person name="Tsui H.-C.T."/>
            <person name="Winkler M.E."/>
        </authorList>
    </citation>
    <scope>NUCLEOTIDE SEQUENCE</scope>
</reference>
<accession>A0A382WSV7</accession>
<dbReference type="AlphaFoldDB" id="A0A382WSV7"/>
<feature type="compositionally biased region" description="Polar residues" evidence="1">
    <location>
        <begin position="23"/>
        <end position="34"/>
    </location>
</feature>
<evidence type="ECO:0000256" key="2">
    <source>
        <dbReference type="SAM" id="Phobius"/>
    </source>
</evidence>
<keyword evidence="2" id="KW-1133">Transmembrane helix</keyword>
<sequence length="83" mass="9090">MTDSKDETIQSENENSDVENIQENDVIADSTSSGNEEESSASDGKVVKFLKSIFPTVVIGIGSFLLVFLLHYFGAFNSLELKL</sequence>
<evidence type="ECO:0000256" key="1">
    <source>
        <dbReference type="SAM" id="MobiDB-lite"/>
    </source>
</evidence>
<feature type="region of interest" description="Disordered" evidence="1">
    <location>
        <begin position="1"/>
        <end position="43"/>
    </location>
</feature>
<dbReference type="EMBL" id="UINC01162271">
    <property type="protein sequence ID" value="SVD61936.1"/>
    <property type="molecule type" value="Genomic_DNA"/>
</dbReference>